<dbReference type="InterPro" id="IPR003593">
    <property type="entry name" value="AAA+_ATPase"/>
</dbReference>
<reference evidence="4 5" key="1">
    <citation type="submission" date="2020-08" db="EMBL/GenBank/DDBJ databases">
        <title>Sequencing the genomes of 1000 actinobacteria strains.</title>
        <authorList>
            <person name="Klenk H.-P."/>
        </authorList>
    </citation>
    <scope>NUCLEOTIDE SEQUENCE [LARGE SCALE GENOMIC DNA]</scope>
    <source>
        <strain evidence="4 5">DSM 41654</strain>
    </source>
</reference>
<evidence type="ECO:0000259" key="3">
    <source>
        <dbReference type="SMART" id="SM01043"/>
    </source>
</evidence>
<dbReference type="SMART" id="SM00382">
    <property type="entry name" value="AAA"/>
    <property type="match status" value="1"/>
</dbReference>
<dbReference type="Pfam" id="PF03704">
    <property type="entry name" value="BTAD"/>
    <property type="match status" value="1"/>
</dbReference>
<dbReference type="Gene3D" id="1.25.40.10">
    <property type="entry name" value="Tetratricopeptide repeat domain"/>
    <property type="match status" value="1"/>
</dbReference>
<dbReference type="Gene3D" id="1.10.10.10">
    <property type="entry name" value="Winged helix-like DNA-binding domain superfamily/Winged helix DNA-binding domain"/>
    <property type="match status" value="1"/>
</dbReference>
<accession>A0A7W7VYQ7</accession>
<dbReference type="SUPFAM" id="SSF52540">
    <property type="entry name" value="P-loop containing nucleoside triphosphate hydrolases"/>
    <property type="match status" value="1"/>
</dbReference>
<evidence type="ECO:0000313" key="4">
    <source>
        <dbReference type="EMBL" id="MBB4927298.1"/>
    </source>
</evidence>
<dbReference type="Pfam" id="PF25872">
    <property type="entry name" value="HTH_77"/>
    <property type="match status" value="1"/>
</dbReference>
<dbReference type="InterPro" id="IPR058852">
    <property type="entry name" value="HTH_77"/>
</dbReference>
<evidence type="ECO:0000313" key="5">
    <source>
        <dbReference type="Proteomes" id="UP000540506"/>
    </source>
</evidence>
<keyword evidence="1" id="KW-0902">Two-component regulatory system</keyword>
<keyword evidence="5" id="KW-1185">Reference proteome</keyword>
<dbReference type="InterPro" id="IPR027417">
    <property type="entry name" value="P-loop_NTPase"/>
</dbReference>
<dbReference type="PANTHER" id="PTHR47691">
    <property type="entry name" value="REGULATOR-RELATED"/>
    <property type="match status" value="1"/>
</dbReference>
<dbReference type="GO" id="GO:0003677">
    <property type="term" value="F:DNA binding"/>
    <property type="evidence" value="ECO:0007669"/>
    <property type="project" value="UniProtKB-KW"/>
</dbReference>
<organism evidence="4 5">
    <name type="scientific">Kitasatospora kifunensis</name>
    <name type="common">Streptomyces kifunensis</name>
    <dbReference type="NCBI Taxonomy" id="58351"/>
    <lineage>
        <taxon>Bacteria</taxon>
        <taxon>Bacillati</taxon>
        <taxon>Actinomycetota</taxon>
        <taxon>Actinomycetes</taxon>
        <taxon>Kitasatosporales</taxon>
        <taxon>Streptomycetaceae</taxon>
        <taxon>Kitasatospora</taxon>
    </lineage>
</organism>
<dbReference type="GO" id="GO:0016887">
    <property type="term" value="F:ATP hydrolysis activity"/>
    <property type="evidence" value="ECO:0007669"/>
    <property type="project" value="InterPro"/>
</dbReference>
<protein>
    <submittedName>
        <fullName evidence="4">Putative ATPase/DNA-binding SARP family transcriptional activator</fullName>
    </submittedName>
</protein>
<dbReference type="Proteomes" id="UP000540506">
    <property type="component" value="Unassembled WGS sequence"/>
</dbReference>
<dbReference type="RefSeq" id="WP_184941440.1">
    <property type="nucleotide sequence ID" value="NZ_JACHJV010000001.1"/>
</dbReference>
<dbReference type="InterPro" id="IPR005158">
    <property type="entry name" value="BTAD"/>
</dbReference>
<dbReference type="SMART" id="SM01043">
    <property type="entry name" value="BTAD"/>
    <property type="match status" value="1"/>
</dbReference>
<dbReference type="Gene3D" id="3.40.50.300">
    <property type="entry name" value="P-loop containing nucleotide triphosphate hydrolases"/>
    <property type="match status" value="1"/>
</dbReference>
<dbReference type="InterPro" id="IPR011990">
    <property type="entry name" value="TPR-like_helical_dom_sf"/>
</dbReference>
<name>A0A7W7VYQ7_KITKI</name>
<keyword evidence="4" id="KW-0238">DNA-binding</keyword>
<dbReference type="Pfam" id="PF13401">
    <property type="entry name" value="AAA_22"/>
    <property type="match status" value="1"/>
</dbReference>
<evidence type="ECO:0000256" key="1">
    <source>
        <dbReference type="ARBA" id="ARBA00023012"/>
    </source>
</evidence>
<gene>
    <name evidence="4" type="ORF">FHR34_006291</name>
</gene>
<dbReference type="PANTHER" id="PTHR47691:SF3">
    <property type="entry name" value="HTH-TYPE TRANSCRIPTIONAL REGULATOR RV0890C-RELATED"/>
    <property type="match status" value="1"/>
</dbReference>
<dbReference type="InterPro" id="IPR049945">
    <property type="entry name" value="AAA_22"/>
</dbReference>
<feature type="domain" description="Bacterial transcriptional activator" evidence="3">
    <location>
        <begin position="96"/>
        <end position="242"/>
    </location>
</feature>
<feature type="domain" description="AAA+ ATPase" evidence="2">
    <location>
        <begin position="276"/>
        <end position="406"/>
    </location>
</feature>
<sequence>MSTELVLLSGVSYRGQEITGPRLRGLLALLAGELRVGCGTARLVEGLWSPERPEEWPANPSRALAVLVSRARAQLGAEVIARTATGYRLALGEDEVDASAVLLRASAAARQARAGDHAAALAHAEAALALWNGEPDEGDGAADDPLALLRTERAVTYRSLAAVRALTLSRLARHGEAVEELAALAARRPQDEEVLLELLRCEAATVGVPVALARYEAYRRALREELGSDPGPALQAVHRRLLRGASPSVRRGIPYEPNPLLGRAADLASVTELLRTSRVTSIVGPGGLGKTRLAQAVSRQAEQRVVHLIALAGVLGDVVGVVASALGAPEPGRGGAGGRQQALRAIAEALAPGPALLVLDNCEHLIAEVAELVQVLVAMTEEVRVLTTSRAPLGLSSESLYLLPELDLPTSVELFEQRARAARPGVDLPGAAVARLCRQLDGLPLAVELAAARVRVMSVPELALRLADRFALLRGAPRDAPPRHHTLHAVVDWSWNLLEPTGQQAMRALSVFPGGFTAEAAERLLAAADMDSAGDVLAVLDHLVDQSLLKVIETGAGVRFRMLETVREFSAAQQAAAGESERATAGLLLWAREFGAAHHAAVFGADAACALGRIRAEQDNLAQALRHGLDRQDGATVAATSAVLAGLWTVESNHARLALLVEEAAHLLSRHRPAPELVEATRTAATLLATNTLMVQGPRAARSLVTLRRLPPAPPDTLIRAVASALTMSGGDGGSHGGGHAGGAPLLAGVLNGIDSYRWEQQGELANALLAAGRMVEAFDSQAVPLAQAMAHARRSEMCLQAGQGESARRSLRAALRILESLGARSYVVQLRWGMVLACLQLGAVDEAEHWLDQTSVDRADETIGAIMPVLGARAEILLARGEIDAGLRTWRRAADRLTNAGSPVFHVQQPGLEPWALEIRSVAVVAHARHGRLDLVADLVGELPDKLMAMLANPVDKPPVYLVESPVCGALLLALAMVDLHRGGGTGDARARRLGARLVALAERFRFVQGFQPTMSVDRARQEAGQADGPAYADAVSSYAGLGGGGLRAAALALLQERALS</sequence>
<dbReference type="InterPro" id="IPR036388">
    <property type="entry name" value="WH-like_DNA-bd_sf"/>
</dbReference>
<dbReference type="AlphaFoldDB" id="A0A7W7VYQ7"/>
<dbReference type="GO" id="GO:0000160">
    <property type="term" value="P:phosphorelay signal transduction system"/>
    <property type="evidence" value="ECO:0007669"/>
    <property type="project" value="UniProtKB-KW"/>
</dbReference>
<evidence type="ECO:0000259" key="2">
    <source>
        <dbReference type="SMART" id="SM00382"/>
    </source>
</evidence>
<dbReference type="EMBL" id="JACHJV010000001">
    <property type="protein sequence ID" value="MBB4927298.1"/>
    <property type="molecule type" value="Genomic_DNA"/>
</dbReference>
<comment type="caution">
    <text evidence="4">The sequence shown here is derived from an EMBL/GenBank/DDBJ whole genome shotgun (WGS) entry which is preliminary data.</text>
</comment>
<dbReference type="SUPFAM" id="SSF48452">
    <property type="entry name" value="TPR-like"/>
    <property type="match status" value="2"/>
</dbReference>
<proteinExistence type="predicted"/>